<feature type="domain" description="Mononegavirus-type SAM-dependent 2'-O-MTase" evidence="1">
    <location>
        <begin position="28"/>
        <end position="137"/>
    </location>
</feature>
<sequence length="137" mass="15474">MPHSPEQIPVPIFLLRKEKKDLTNHYFKTYSPVTTASYKPLSILNTLHRDRLLDLGTKRPVLCLGDGTGGYTLLMGRIFLQNKLFYNSLFEIEKLSSVGLDLFLPASLALSPSVYNRVDHMELTTEGCSDILSFLLL</sequence>
<organism evidence="2">
    <name type="scientific">Cacopsylla melanoneura</name>
    <dbReference type="NCBI Taxonomy" id="428564"/>
    <lineage>
        <taxon>Eukaryota</taxon>
        <taxon>Metazoa</taxon>
        <taxon>Ecdysozoa</taxon>
        <taxon>Arthropoda</taxon>
        <taxon>Hexapoda</taxon>
        <taxon>Insecta</taxon>
        <taxon>Pterygota</taxon>
        <taxon>Neoptera</taxon>
        <taxon>Paraneoptera</taxon>
        <taxon>Hemiptera</taxon>
        <taxon>Sternorrhyncha</taxon>
        <taxon>Psylloidea</taxon>
        <taxon>Psyllidae</taxon>
        <taxon>Psyllinae</taxon>
        <taxon>Cacopsylla</taxon>
    </lineage>
</organism>
<dbReference type="EMBL" id="HBUF01395944">
    <property type="protein sequence ID" value="CAG6735520.1"/>
    <property type="molecule type" value="Transcribed_RNA"/>
</dbReference>
<name>A0A8D8SW28_9HEMI</name>
<dbReference type="InterPro" id="IPR025786">
    <property type="entry name" value="Mononega_L_MeTrfase"/>
</dbReference>
<reference evidence="2" key="1">
    <citation type="submission" date="2021-05" db="EMBL/GenBank/DDBJ databases">
        <authorList>
            <person name="Alioto T."/>
            <person name="Alioto T."/>
            <person name="Gomez Garrido J."/>
        </authorList>
    </citation>
    <scope>NUCLEOTIDE SEQUENCE</scope>
</reference>
<dbReference type="EMBL" id="HBUF01240809">
    <property type="protein sequence ID" value="CAG6676898.1"/>
    <property type="molecule type" value="Transcribed_RNA"/>
</dbReference>
<evidence type="ECO:0000313" key="2">
    <source>
        <dbReference type="EMBL" id="CAG6676898.1"/>
    </source>
</evidence>
<evidence type="ECO:0000259" key="1">
    <source>
        <dbReference type="PROSITE" id="PS51590"/>
    </source>
</evidence>
<dbReference type="AlphaFoldDB" id="A0A8D8SW28"/>
<protein>
    <recommendedName>
        <fullName evidence="1">Mononegavirus-type SAM-dependent 2'-O-MTase domain-containing protein</fullName>
    </recommendedName>
</protein>
<dbReference type="EMBL" id="HBUF01068956">
    <property type="protein sequence ID" value="CAG6628803.1"/>
    <property type="molecule type" value="Transcribed_RNA"/>
</dbReference>
<proteinExistence type="predicted"/>
<dbReference type="EMBL" id="HBUF01068955">
    <property type="protein sequence ID" value="CAG6628802.1"/>
    <property type="molecule type" value="Transcribed_RNA"/>
</dbReference>
<dbReference type="PROSITE" id="PS51590">
    <property type="entry name" value="SAM_MT_MNV_L"/>
    <property type="match status" value="1"/>
</dbReference>
<accession>A0A8D8SW28</accession>